<gene>
    <name evidence="4" type="ORF">g.36466</name>
    <name evidence="3" type="ORF">g.36467</name>
</gene>
<name>A0A1B6E5T9_9HEMI</name>
<proteinExistence type="predicted"/>
<dbReference type="EMBL" id="GEDC01024894">
    <property type="protein sequence ID" value="JAS12404.1"/>
    <property type="molecule type" value="Transcribed_RNA"/>
</dbReference>
<protein>
    <submittedName>
        <fullName evidence="4">Uncharacterized protein</fullName>
    </submittedName>
</protein>
<accession>A0A1B6E5T9</accession>
<evidence type="ECO:0000256" key="2">
    <source>
        <dbReference type="SAM" id="MobiDB-lite"/>
    </source>
</evidence>
<feature type="region of interest" description="Disordered" evidence="2">
    <location>
        <begin position="437"/>
        <end position="459"/>
    </location>
</feature>
<reference evidence="4" key="1">
    <citation type="submission" date="2015-12" db="EMBL/GenBank/DDBJ databases">
        <title>De novo transcriptome assembly of four potential Pierce s Disease insect vectors from Arizona vineyards.</title>
        <authorList>
            <person name="Tassone E.E."/>
        </authorList>
    </citation>
    <scope>NUCLEOTIDE SEQUENCE</scope>
</reference>
<feature type="compositionally biased region" description="Low complexity" evidence="2">
    <location>
        <begin position="10"/>
        <end position="27"/>
    </location>
</feature>
<evidence type="ECO:0000313" key="4">
    <source>
        <dbReference type="EMBL" id="JAS33293.1"/>
    </source>
</evidence>
<sequence length="603" mass="65391">MNEINDANKQQPQQQQQQQDQQGQQVQLNHDGSQQTILQAQQNQGSNVSGAQAVTPQQTLIVNTANIAQQQQQQLQTVGIHQTNATAQQQMTIQQPQSSLAMQVPQSTANTMQTSLGSMSLQQPGATTITTMQAPPGSLAQSGANTITTMQAPLAIQQGGQTITTMQAPPGAVPLHTPQSGTTTITTMSTLQQHQQHPIQAQTPQPQQGQIQQVSDWGHGRVQVIQQPIQNQAYLQQLYNTQGQLLMPGNIALHPTGMNPAIQVITTGKTFQPNQLTPHMLQTQGKQVIAQGQPGTFPSYTIPTTTNQTLVISQLGVISSQPNILPHSAKQDMQKLQYTTCQTGRGVQQNTAQPMQFSPWQFGTSLPQGITWAPQPPTLLTTQNPIFIRGTTQQDGTTAPQMFISSPPPQIHNQHSQGTIPNLTQIAASGGTTAVVGTKPRNSNENIQPKGNTGNVRPLSNILPSVIGPQAIRPASSAVSTQTVVAQHMTQAQMQNQKAQVKMRAKTMVQRVALAAGQKADAANQTKPQSINQQQHLAANKMILTSAGTLVASPQQLTHDKMQQQQFQQQQKVVQQQQQQLANMQQQINIQQQQITYQQQQAQ</sequence>
<dbReference type="AlphaFoldDB" id="A0A1B6E5T9"/>
<evidence type="ECO:0000256" key="1">
    <source>
        <dbReference type="SAM" id="Coils"/>
    </source>
</evidence>
<organism evidence="4">
    <name type="scientific">Clastoptera arizonana</name>
    <name type="common">Arizona spittle bug</name>
    <dbReference type="NCBI Taxonomy" id="38151"/>
    <lineage>
        <taxon>Eukaryota</taxon>
        <taxon>Metazoa</taxon>
        <taxon>Ecdysozoa</taxon>
        <taxon>Arthropoda</taxon>
        <taxon>Hexapoda</taxon>
        <taxon>Insecta</taxon>
        <taxon>Pterygota</taxon>
        <taxon>Neoptera</taxon>
        <taxon>Paraneoptera</taxon>
        <taxon>Hemiptera</taxon>
        <taxon>Auchenorrhyncha</taxon>
        <taxon>Cercopoidea</taxon>
        <taxon>Clastopteridae</taxon>
        <taxon>Clastoptera</taxon>
    </lineage>
</organism>
<dbReference type="EMBL" id="GEDC01004005">
    <property type="protein sequence ID" value="JAS33293.1"/>
    <property type="molecule type" value="Transcribed_RNA"/>
</dbReference>
<feature type="coiled-coil region" evidence="1">
    <location>
        <begin position="567"/>
        <end position="601"/>
    </location>
</feature>
<evidence type="ECO:0000313" key="3">
    <source>
        <dbReference type="EMBL" id="JAS12404.1"/>
    </source>
</evidence>
<feature type="compositionally biased region" description="Polar residues" evidence="2">
    <location>
        <begin position="440"/>
        <end position="455"/>
    </location>
</feature>
<feature type="region of interest" description="Disordered" evidence="2">
    <location>
        <begin position="1"/>
        <end position="32"/>
    </location>
</feature>
<keyword evidence="1" id="KW-0175">Coiled coil</keyword>
<feature type="non-terminal residue" evidence="4">
    <location>
        <position position="603"/>
    </location>
</feature>